<accession>A0A0U3HH64</accession>
<evidence type="ECO:0000313" key="1">
    <source>
        <dbReference type="EMBL" id="ALU30156.1"/>
    </source>
</evidence>
<evidence type="ECO:0000313" key="2">
    <source>
        <dbReference type="EMBL" id="ALU30850.1"/>
    </source>
</evidence>
<protein>
    <submittedName>
        <fullName evidence="1">Uncharacterized protein</fullName>
    </submittedName>
</protein>
<evidence type="ECO:0000313" key="4">
    <source>
        <dbReference type="Proteomes" id="UP000065473"/>
    </source>
</evidence>
<gene>
    <name evidence="1" type="ORF">ATY89_09545</name>
    <name evidence="2" type="ORF">ATZ20_00955</name>
</gene>
<dbReference type="RefSeq" id="WP_011278525.1">
    <property type="nucleotide sequence ID" value="NZ_BHWZ01000004.1"/>
</dbReference>
<evidence type="ECO:0000313" key="3">
    <source>
        <dbReference type="Proteomes" id="UP000060043"/>
    </source>
</evidence>
<dbReference type="Proteomes" id="UP000060043">
    <property type="component" value="Chromosome"/>
</dbReference>
<reference evidence="3 4" key="1">
    <citation type="submission" date="2015-12" db="EMBL/GenBank/DDBJ databases">
        <title>A stable core within a dynamic pangenome in Sulfolobus acidocaldarius.</title>
        <authorList>
            <person name="Anderson R."/>
            <person name="Kouris A."/>
            <person name="Seward C."/>
            <person name="Campbell K."/>
            <person name="Whitaker R."/>
        </authorList>
    </citation>
    <scope>NUCLEOTIDE SEQUENCE [LARGE SCALE GENOMIC DNA]</scope>
    <source>
        <strain evidence="1 4">GG12-C01-09</strain>
        <strain evidence="2 3">NG05B_CO5_07</strain>
    </source>
</reference>
<dbReference type="OMA" id="GHIDWGY"/>
<organism evidence="1 4">
    <name type="scientific">Sulfolobus acidocaldarius</name>
    <dbReference type="NCBI Taxonomy" id="2285"/>
    <lineage>
        <taxon>Archaea</taxon>
        <taxon>Thermoproteota</taxon>
        <taxon>Thermoprotei</taxon>
        <taxon>Sulfolobales</taxon>
        <taxon>Sulfolobaceae</taxon>
        <taxon>Sulfolobus</taxon>
    </lineage>
</organism>
<dbReference type="OrthoDB" id="21412at2157"/>
<proteinExistence type="predicted"/>
<dbReference type="EMBL" id="CP013694">
    <property type="protein sequence ID" value="ALU30156.1"/>
    <property type="molecule type" value="Genomic_DNA"/>
</dbReference>
<dbReference type="AlphaFoldDB" id="A0A0U3HH64"/>
<dbReference type="Proteomes" id="UP000065473">
    <property type="component" value="Chromosome"/>
</dbReference>
<dbReference type="GeneID" id="14552209"/>
<sequence length="186" mass="21760">MLRELLSRINELRGNETDRFLKFLAILNTLIEQKELGRIIIVGGFASEIYSGRSYRTGDVDILVEGRAEGIVRDLLRSISDLGLRIYLPKIREISEKGIDIVGNTYDRKKPPMKIYVDSYHVYILPPEEVILTYLEAWKYWSSTEDRNKAVLVYCSQRDILDEGYLRSEAKDRRVEDYLDKIRDFC</sequence>
<name>A0A0U3HH64_9CREN</name>
<dbReference type="EMBL" id="CP013695">
    <property type="protein sequence ID" value="ALU30850.1"/>
    <property type="molecule type" value="Genomic_DNA"/>
</dbReference>